<dbReference type="InterPro" id="IPR025842">
    <property type="entry name" value="Bacteroid_pep"/>
</dbReference>
<dbReference type="InterPro" id="IPR026437">
    <property type="entry name" value="CxxCx5CxxC_targ"/>
</dbReference>
<evidence type="ECO:0000313" key="1">
    <source>
        <dbReference type="EMBL" id="WHF51925.1"/>
    </source>
</evidence>
<dbReference type="EMBL" id="CP124855">
    <property type="protein sequence ID" value="WHF51925.1"/>
    <property type="molecule type" value="Genomic_DNA"/>
</dbReference>
<dbReference type="NCBIfam" id="TIGR04139">
    <property type="entry name" value="CxxCx5CxxC_targ"/>
    <property type="match status" value="1"/>
</dbReference>
<reference evidence="1 2" key="1">
    <citation type="submission" date="2023-05" db="EMBL/GenBank/DDBJ databases">
        <title>Genomic insight into Chryseobacterium sp. wdc7 isolated forest soil (Gotjawal).</title>
        <authorList>
            <person name="Park S.-J."/>
        </authorList>
    </citation>
    <scope>NUCLEOTIDE SEQUENCE [LARGE SCALE GENOMIC DNA]</scope>
    <source>
        <strain evidence="2">wdc7</strain>
    </source>
</reference>
<organism evidence="1 2">
    <name type="scientific">Chryseobacterium gotjawalense</name>
    <dbReference type="NCBI Taxonomy" id="3042315"/>
    <lineage>
        <taxon>Bacteria</taxon>
        <taxon>Pseudomonadati</taxon>
        <taxon>Bacteroidota</taxon>
        <taxon>Flavobacteriia</taxon>
        <taxon>Flavobacteriales</taxon>
        <taxon>Weeksellaceae</taxon>
        <taxon>Chryseobacterium group</taxon>
        <taxon>Chryseobacterium</taxon>
    </lineage>
</organism>
<dbReference type="RefSeq" id="WP_282905234.1">
    <property type="nucleotide sequence ID" value="NZ_CP124855.1"/>
</dbReference>
<name>A0ABY8RD90_9FLAO</name>
<accession>A0ABY8RD90</accession>
<sequence>MKKLTGMKKFSSLENKKLEDLNSVKGGMVAGSRFNVSSGEMGANTSEARVFDDDGNFLFSFYLTTG</sequence>
<dbReference type="Proteomes" id="UP001241656">
    <property type="component" value="Chromosome"/>
</dbReference>
<evidence type="ECO:0000313" key="2">
    <source>
        <dbReference type="Proteomes" id="UP001241656"/>
    </source>
</evidence>
<gene>
    <name evidence="1" type="ORF">QGN23_01285</name>
</gene>
<dbReference type="Pfam" id="PF14406">
    <property type="entry name" value="Bacteroid_pep"/>
    <property type="match status" value="1"/>
</dbReference>
<keyword evidence="2" id="KW-1185">Reference proteome</keyword>
<proteinExistence type="predicted"/>
<protein>
    <submittedName>
        <fullName evidence="1">TIGR04139 family peptide modification target</fullName>
    </submittedName>
</protein>